<dbReference type="Proteomes" id="UP001499884">
    <property type="component" value="Unassembled WGS sequence"/>
</dbReference>
<dbReference type="InterPro" id="IPR006140">
    <property type="entry name" value="D-isomer_DH_NAD-bd"/>
</dbReference>
<evidence type="ECO:0000259" key="5">
    <source>
        <dbReference type="Pfam" id="PF00389"/>
    </source>
</evidence>
<dbReference type="InterPro" id="IPR050857">
    <property type="entry name" value="D-2-hydroxyacid_DH"/>
</dbReference>
<name>A0ABP7GCN6_9ACTN</name>
<dbReference type="InterPro" id="IPR036291">
    <property type="entry name" value="NAD(P)-bd_dom_sf"/>
</dbReference>
<dbReference type="PANTHER" id="PTHR42789">
    <property type="entry name" value="D-ISOMER SPECIFIC 2-HYDROXYACID DEHYDROGENASE FAMILY PROTEIN (AFU_ORTHOLOGUE AFUA_6G10090)"/>
    <property type="match status" value="1"/>
</dbReference>
<keyword evidence="2 4" id="KW-0560">Oxidoreductase</keyword>
<dbReference type="RefSeq" id="WP_345655536.1">
    <property type="nucleotide sequence ID" value="NZ_BAABEP010000098.1"/>
</dbReference>
<evidence type="ECO:0000256" key="2">
    <source>
        <dbReference type="ARBA" id="ARBA00023002"/>
    </source>
</evidence>
<organism evidence="7 8">
    <name type="scientific">Streptomyces tremellae</name>
    <dbReference type="NCBI Taxonomy" id="1124239"/>
    <lineage>
        <taxon>Bacteria</taxon>
        <taxon>Bacillati</taxon>
        <taxon>Actinomycetota</taxon>
        <taxon>Actinomycetes</taxon>
        <taxon>Kitasatosporales</taxon>
        <taxon>Streptomycetaceae</taxon>
        <taxon>Streptomyces</taxon>
    </lineage>
</organism>
<dbReference type="SUPFAM" id="SSF51735">
    <property type="entry name" value="NAD(P)-binding Rossmann-fold domains"/>
    <property type="match status" value="1"/>
</dbReference>
<dbReference type="Pfam" id="PF02826">
    <property type="entry name" value="2-Hacid_dh_C"/>
    <property type="match status" value="1"/>
</dbReference>
<evidence type="ECO:0000313" key="8">
    <source>
        <dbReference type="Proteomes" id="UP001499884"/>
    </source>
</evidence>
<evidence type="ECO:0000259" key="6">
    <source>
        <dbReference type="Pfam" id="PF02826"/>
    </source>
</evidence>
<dbReference type="CDD" id="cd12171">
    <property type="entry name" value="2-Hacid_dh_10"/>
    <property type="match status" value="1"/>
</dbReference>
<dbReference type="InterPro" id="IPR006139">
    <property type="entry name" value="D-isomer_2_OHA_DH_cat_dom"/>
</dbReference>
<comment type="caution">
    <text evidence="7">The sequence shown here is derived from an EMBL/GenBank/DDBJ whole genome shotgun (WGS) entry which is preliminary data.</text>
</comment>
<evidence type="ECO:0000313" key="7">
    <source>
        <dbReference type="EMBL" id="GAA3762182.1"/>
    </source>
</evidence>
<gene>
    <name evidence="7" type="ORF">GCM10023082_64930</name>
</gene>
<evidence type="ECO:0000256" key="4">
    <source>
        <dbReference type="RuleBase" id="RU003719"/>
    </source>
</evidence>
<reference evidence="8" key="1">
    <citation type="journal article" date="2019" name="Int. J. Syst. Evol. Microbiol.">
        <title>The Global Catalogue of Microorganisms (GCM) 10K type strain sequencing project: providing services to taxonomists for standard genome sequencing and annotation.</title>
        <authorList>
            <consortium name="The Broad Institute Genomics Platform"/>
            <consortium name="The Broad Institute Genome Sequencing Center for Infectious Disease"/>
            <person name="Wu L."/>
            <person name="Ma J."/>
        </authorList>
    </citation>
    <scope>NUCLEOTIDE SEQUENCE [LARGE SCALE GENOMIC DNA]</scope>
    <source>
        <strain evidence="8">JCM 30846</strain>
    </source>
</reference>
<sequence length="341" mass="34992">MKILAAGDHFVAPDLFARELTAALGDGHGHTVAPLTLPWPLTPFGPVSEVDEASGDEDTMITALAGAEICLTQMGPVTAKVLDAAPELRLVVVGRGGPVNVNLGAAKDHGVQVCNTPGRNAAATAEYTVAMMLAAMRRIPETAGALASGRWAGEFYTYENCGPGLDGATVGLVGCGAVGSRVARALTAFGARVLVYDPYADPAVLRESGASPVPDLDDLLRVSDVVSLHARLTAETRGLLGARELALLPAGAVVVNCARGALLDEDALCDGLESGRLAGAALDVFAVEPPPADSRLRTAPRLVMTPHLAGANTAVAHNAARIAAAEAARYLRGEPLAHRVV</sequence>
<keyword evidence="8" id="KW-1185">Reference proteome</keyword>
<dbReference type="InterPro" id="IPR029753">
    <property type="entry name" value="D-isomer_DH_CS"/>
</dbReference>
<dbReference type="PANTHER" id="PTHR42789:SF1">
    <property type="entry name" value="D-ISOMER SPECIFIC 2-HYDROXYACID DEHYDROGENASE FAMILY PROTEIN (AFU_ORTHOLOGUE AFUA_6G10090)"/>
    <property type="match status" value="1"/>
</dbReference>
<evidence type="ECO:0000256" key="1">
    <source>
        <dbReference type="ARBA" id="ARBA00005854"/>
    </source>
</evidence>
<dbReference type="SUPFAM" id="SSF52283">
    <property type="entry name" value="Formate/glycerate dehydrogenase catalytic domain-like"/>
    <property type="match status" value="1"/>
</dbReference>
<dbReference type="Pfam" id="PF00389">
    <property type="entry name" value="2-Hacid_dh"/>
    <property type="match status" value="1"/>
</dbReference>
<accession>A0ABP7GCN6</accession>
<dbReference type="Gene3D" id="3.40.50.720">
    <property type="entry name" value="NAD(P)-binding Rossmann-like Domain"/>
    <property type="match status" value="2"/>
</dbReference>
<dbReference type="PROSITE" id="PS00671">
    <property type="entry name" value="D_2_HYDROXYACID_DH_3"/>
    <property type="match status" value="1"/>
</dbReference>
<dbReference type="EMBL" id="BAABEP010000098">
    <property type="protein sequence ID" value="GAA3762182.1"/>
    <property type="molecule type" value="Genomic_DNA"/>
</dbReference>
<protein>
    <submittedName>
        <fullName evidence="7">2-hydroxyacid dehydrogenase</fullName>
    </submittedName>
</protein>
<feature type="domain" description="D-isomer specific 2-hydroxyacid dehydrogenase catalytic" evidence="5">
    <location>
        <begin position="54"/>
        <end position="340"/>
    </location>
</feature>
<proteinExistence type="inferred from homology"/>
<evidence type="ECO:0000256" key="3">
    <source>
        <dbReference type="ARBA" id="ARBA00023027"/>
    </source>
</evidence>
<comment type="similarity">
    <text evidence="1 4">Belongs to the D-isomer specific 2-hydroxyacid dehydrogenase family.</text>
</comment>
<keyword evidence="3" id="KW-0520">NAD</keyword>
<feature type="domain" description="D-isomer specific 2-hydroxyacid dehydrogenase NAD-binding" evidence="6">
    <location>
        <begin position="129"/>
        <end position="309"/>
    </location>
</feature>